<comment type="pathway">
    <text evidence="10 11">Cell wall biogenesis; peptidoglycan biosynthesis.</text>
</comment>
<dbReference type="UniPathway" id="UPA00219"/>
<dbReference type="InterPro" id="IPR036565">
    <property type="entry name" value="Mur-like_cat_sf"/>
</dbReference>
<dbReference type="InterPro" id="IPR036615">
    <property type="entry name" value="Mur_ligase_C_dom_sf"/>
</dbReference>
<evidence type="ECO:0000256" key="7">
    <source>
        <dbReference type="ARBA" id="ARBA00022984"/>
    </source>
</evidence>
<evidence type="ECO:0000256" key="4">
    <source>
        <dbReference type="ARBA" id="ARBA00022741"/>
    </source>
</evidence>
<dbReference type="EMBL" id="LLZH01000318">
    <property type="protein sequence ID" value="KUL24903.1"/>
    <property type="molecule type" value="Genomic_DNA"/>
</dbReference>
<evidence type="ECO:0000256" key="2">
    <source>
        <dbReference type="ARBA" id="ARBA00022598"/>
    </source>
</evidence>
<dbReference type="OrthoDB" id="9800958at2"/>
<dbReference type="EC" id="6.3.2.10" evidence="10 11"/>
<keyword evidence="2 10" id="KW-0436">Ligase</keyword>
<dbReference type="InterPro" id="IPR004101">
    <property type="entry name" value="Mur_ligase_C"/>
</dbReference>
<dbReference type="PANTHER" id="PTHR43024">
    <property type="entry name" value="UDP-N-ACETYLMURAMOYL-TRIPEPTIDE--D-ALANYL-D-ALANINE LIGASE"/>
    <property type="match status" value="1"/>
</dbReference>
<dbReference type="SUPFAM" id="SSF53623">
    <property type="entry name" value="MurD-like peptide ligases, catalytic domain"/>
    <property type="match status" value="1"/>
</dbReference>
<keyword evidence="8 10" id="KW-0131">Cell cycle</keyword>
<sequence>MINLSLGEIAAITGGRLVNSDGSETVSGGVEYDSRKVGPGGLFVAFAGEKQDGHDFGPAVVGAGAAGVLGTRDAGVPGIVVADQLDALAKLAHEVLGRLPELTVVGLTGSSGKTTTKDYIGQLLSRLGPTVALPGSLNNELGFPYTVLQAGEKTRFLVLEMGARGVGHLRYLTGIARPSIGVVLNIGAAHIGEFGSVEGTALAKGELVEALPESGVAVLNADDPLVAGMAPRTGARVLLVGEAEGAELRASEVAVDAAGRASYVLKNGSSVGTVHLNVAGRHQVANSLAAAAVALTAGLPFDELVTALGEVGIVSGRRMDVFARPDGVTVIDDSYNANPSSTAAALHALAAMGAGKRTTAVLGYMAELGDHEVSGHAEVGRLAAELGVDRLIAVADDARPILDGAAEVGAWRGTARLAADQAAAIAILHDDLRADDVVLVKGSRYRTWDVADWLRRSEEVQPT</sequence>
<evidence type="ECO:0000256" key="11">
    <source>
        <dbReference type="RuleBase" id="RU004136"/>
    </source>
</evidence>
<organism evidence="15 16">
    <name type="scientific">Actinoplanes awajinensis subsp. mycoplanecinus</name>
    <dbReference type="NCBI Taxonomy" id="135947"/>
    <lineage>
        <taxon>Bacteria</taxon>
        <taxon>Bacillati</taxon>
        <taxon>Actinomycetota</taxon>
        <taxon>Actinomycetes</taxon>
        <taxon>Micromonosporales</taxon>
        <taxon>Micromonosporaceae</taxon>
        <taxon>Actinoplanes</taxon>
    </lineage>
</organism>
<dbReference type="AlphaFoldDB" id="A0A101JDN9"/>
<dbReference type="GO" id="GO:0051301">
    <property type="term" value="P:cell division"/>
    <property type="evidence" value="ECO:0007669"/>
    <property type="project" value="UniProtKB-KW"/>
</dbReference>
<dbReference type="NCBIfam" id="TIGR01143">
    <property type="entry name" value="murF"/>
    <property type="match status" value="1"/>
</dbReference>
<name>A0A101JDN9_9ACTN</name>
<evidence type="ECO:0000256" key="1">
    <source>
        <dbReference type="ARBA" id="ARBA00022490"/>
    </source>
</evidence>
<evidence type="ECO:0000256" key="8">
    <source>
        <dbReference type="ARBA" id="ARBA00023306"/>
    </source>
</evidence>
<keyword evidence="5 10" id="KW-0067">ATP-binding</keyword>
<accession>A0A101JDN9</accession>
<keyword evidence="7 10" id="KW-0573">Peptidoglycan synthesis</keyword>
<reference evidence="15 16" key="1">
    <citation type="submission" date="2015-10" db="EMBL/GenBank/DDBJ databases">
        <authorList>
            <person name="Gilbert D.G."/>
        </authorList>
    </citation>
    <scope>NUCLEOTIDE SEQUENCE [LARGE SCALE GENOMIC DNA]</scope>
    <source>
        <strain evidence="15 16">NRRL B-16712</strain>
    </source>
</reference>
<dbReference type="Pfam" id="PF01225">
    <property type="entry name" value="Mur_ligase"/>
    <property type="match status" value="1"/>
</dbReference>
<comment type="catalytic activity">
    <reaction evidence="10 11">
        <text>D-alanyl-D-alanine + UDP-N-acetyl-alpha-D-muramoyl-L-alanyl-gamma-D-glutamyl-meso-2,6-diaminopimelate + ATP = UDP-N-acetyl-alpha-D-muramoyl-L-alanyl-gamma-D-glutamyl-meso-2,6-diaminopimeloyl-D-alanyl-D-alanine + ADP + phosphate + H(+)</text>
        <dbReference type="Rhea" id="RHEA:28374"/>
        <dbReference type="ChEBI" id="CHEBI:15378"/>
        <dbReference type="ChEBI" id="CHEBI:30616"/>
        <dbReference type="ChEBI" id="CHEBI:43474"/>
        <dbReference type="ChEBI" id="CHEBI:57822"/>
        <dbReference type="ChEBI" id="CHEBI:61386"/>
        <dbReference type="ChEBI" id="CHEBI:83905"/>
        <dbReference type="ChEBI" id="CHEBI:456216"/>
        <dbReference type="EC" id="6.3.2.10"/>
    </reaction>
</comment>
<dbReference type="GO" id="GO:0005524">
    <property type="term" value="F:ATP binding"/>
    <property type="evidence" value="ECO:0007669"/>
    <property type="project" value="UniProtKB-UniRule"/>
</dbReference>
<evidence type="ECO:0000256" key="10">
    <source>
        <dbReference type="HAMAP-Rule" id="MF_02019"/>
    </source>
</evidence>
<dbReference type="GO" id="GO:0005737">
    <property type="term" value="C:cytoplasm"/>
    <property type="evidence" value="ECO:0007669"/>
    <property type="project" value="UniProtKB-SubCell"/>
</dbReference>
<evidence type="ECO:0000259" key="14">
    <source>
        <dbReference type="Pfam" id="PF08245"/>
    </source>
</evidence>
<dbReference type="SUPFAM" id="SSF63418">
    <property type="entry name" value="MurE/MurF N-terminal domain"/>
    <property type="match status" value="1"/>
</dbReference>
<feature type="binding site" evidence="10">
    <location>
        <begin position="109"/>
        <end position="115"/>
    </location>
    <ligand>
        <name>ATP</name>
        <dbReference type="ChEBI" id="CHEBI:30616"/>
    </ligand>
</feature>
<dbReference type="Pfam" id="PF08245">
    <property type="entry name" value="Mur_ligase_M"/>
    <property type="match status" value="1"/>
</dbReference>
<dbReference type="RefSeq" id="WP_067704471.1">
    <property type="nucleotide sequence ID" value="NZ_LLZH01000318.1"/>
</dbReference>
<evidence type="ECO:0000259" key="13">
    <source>
        <dbReference type="Pfam" id="PF02875"/>
    </source>
</evidence>
<keyword evidence="3 10" id="KW-0132">Cell division</keyword>
<comment type="subcellular location">
    <subcellularLocation>
        <location evidence="10 11">Cytoplasm</location>
    </subcellularLocation>
</comment>
<dbReference type="GO" id="GO:0071555">
    <property type="term" value="P:cell wall organization"/>
    <property type="evidence" value="ECO:0007669"/>
    <property type="project" value="UniProtKB-KW"/>
</dbReference>
<dbReference type="InterPro" id="IPR035911">
    <property type="entry name" value="MurE/MurF_N"/>
</dbReference>
<keyword evidence="4 10" id="KW-0547">Nucleotide-binding</keyword>
<dbReference type="GO" id="GO:0008360">
    <property type="term" value="P:regulation of cell shape"/>
    <property type="evidence" value="ECO:0007669"/>
    <property type="project" value="UniProtKB-KW"/>
</dbReference>
<dbReference type="PANTHER" id="PTHR43024:SF1">
    <property type="entry name" value="UDP-N-ACETYLMURAMOYL-TRIPEPTIDE--D-ALANYL-D-ALANINE LIGASE"/>
    <property type="match status" value="1"/>
</dbReference>
<evidence type="ECO:0000256" key="9">
    <source>
        <dbReference type="ARBA" id="ARBA00023316"/>
    </source>
</evidence>
<comment type="caution">
    <text evidence="15">The sequence shown here is derived from an EMBL/GenBank/DDBJ whole genome shotgun (WGS) entry which is preliminary data.</text>
</comment>
<dbReference type="GO" id="GO:0009252">
    <property type="term" value="P:peptidoglycan biosynthetic process"/>
    <property type="evidence" value="ECO:0007669"/>
    <property type="project" value="UniProtKB-UniRule"/>
</dbReference>
<dbReference type="Gene3D" id="3.40.1390.10">
    <property type="entry name" value="MurE/MurF, N-terminal domain"/>
    <property type="match status" value="1"/>
</dbReference>
<evidence type="ECO:0000313" key="15">
    <source>
        <dbReference type="EMBL" id="KUL24903.1"/>
    </source>
</evidence>
<proteinExistence type="inferred from homology"/>
<keyword evidence="6 10" id="KW-0133">Cell shape</keyword>
<gene>
    <name evidence="10" type="primary">murF</name>
    <name evidence="15" type="ORF">ADL15_42215</name>
</gene>
<dbReference type="Gene3D" id="3.40.1190.10">
    <property type="entry name" value="Mur-like, catalytic domain"/>
    <property type="match status" value="1"/>
</dbReference>
<dbReference type="InterPro" id="IPR000713">
    <property type="entry name" value="Mur_ligase_N"/>
</dbReference>
<evidence type="ECO:0000313" key="16">
    <source>
        <dbReference type="Proteomes" id="UP000053244"/>
    </source>
</evidence>
<feature type="domain" description="Mur ligase N-terminal catalytic" evidence="12">
    <location>
        <begin position="29"/>
        <end position="80"/>
    </location>
</feature>
<evidence type="ECO:0000256" key="6">
    <source>
        <dbReference type="ARBA" id="ARBA00022960"/>
    </source>
</evidence>
<dbReference type="Gene3D" id="3.90.190.20">
    <property type="entry name" value="Mur ligase, C-terminal domain"/>
    <property type="match status" value="1"/>
</dbReference>
<comment type="similarity">
    <text evidence="10">Belongs to the MurCDEF family. MurF subfamily.</text>
</comment>
<dbReference type="InterPro" id="IPR005863">
    <property type="entry name" value="UDP-N-AcMur_synth"/>
</dbReference>
<keyword evidence="9 10" id="KW-0961">Cell wall biogenesis/degradation</keyword>
<evidence type="ECO:0000256" key="5">
    <source>
        <dbReference type="ARBA" id="ARBA00022840"/>
    </source>
</evidence>
<dbReference type="Pfam" id="PF02875">
    <property type="entry name" value="Mur_ligase_C"/>
    <property type="match status" value="1"/>
</dbReference>
<dbReference type="HAMAP" id="MF_02019">
    <property type="entry name" value="MurF"/>
    <property type="match status" value="1"/>
</dbReference>
<keyword evidence="1 10" id="KW-0963">Cytoplasm</keyword>
<dbReference type="InterPro" id="IPR013221">
    <property type="entry name" value="Mur_ligase_cen"/>
</dbReference>
<dbReference type="GO" id="GO:0008766">
    <property type="term" value="F:UDP-N-acetylmuramoylalanyl-D-glutamyl-2,6-diaminopimelate-D-alanyl-D-alanine ligase activity"/>
    <property type="evidence" value="ECO:0007669"/>
    <property type="project" value="RHEA"/>
</dbReference>
<dbReference type="GO" id="GO:0047480">
    <property type="term" value="F:UDP-N-acetylmuramoyl-tripeptide-D-alanyl-D-alanine ligase activity"/>
    <property type="evidence" value="ECO:0007669"/>
    <property type="project" value="UniProtKB-UniRule"/>
</dbReference>
<dbReference type="Proteomes" id="UP000053244">
    <property type="component" value="Unassembled WGS sequence"/>
</dbReference>
<evidence type="ECO:0000256" key="3">
    <source>
        <dbReference type="ARBA" id="ARBA00022618"/>
    </source>
</evidence>
<feature type="domain" description="Mur ligase C-terminal" evidence="13">
    <location>
        <begin position="317"/>
        <end position="444"/>
    </location>
</feature>
<comment type="function">
    <text evidence="10 11">Involved in cell wall formation. Catalyzes the final step in the synthesis of UDP-N-acetylmuramoyl-pentapeptide, the precursor of murein.</text>
</comment>
<protein>
    <recommendedName>
        <fullName evidence="10 11">UDP-N-acetylmuramoyl-tripeptide--D-alanyl-D-alanine ligase</fullName>
        <ecNumber evidence="10 11">6.3.2.10</ecNumber>
    </recommendedName>
    <alternativeName>
        <fullName evidence="10">D-alanyl-D-alanine-adding enzyme</fullName>
    </alternativeName>
</protein>
<feature type="domain" description="Mur ligase central" evidence="14">
    <location>
        <begin position="108"/>
        <end position="294"/>
    </location>
</feature>
<dbReference type="InterPro" id="IPR051046">
    <property type="entry name" value="MurCDEF_CellWall_CoF430Synth"/>
</dbReference>
<keyword evidence="16" id="KW-1185">Reference proteome</keyword>
<evidence type="ECO:0000259" key="12">
    <source>
        <dbReference type="Pfam" id="PF01225"/>
    </source>
</evidence>
<dbReference type="SUPFAM" id="SSF53244">
    <property type="entry name" value="MurD-like peptide ligases, peptide-binding domain"/>
    <property type="match status" value="1"/>
</dbReference>